<dbReference type="InterPro" id="IPR011545">
    <property type="entry name" value="DEAD/DEAH_box_helicase_dom"/>
</dbReference>
<dbReference type="GO" id="GO:0005737">
    <property type="term" value="C:cytoplasm"/>
    <property type="evidence" value="ECO:0007669"/>
    <property type="project" value="TreeGrafter"/>
</dbReference>
<evidence type="ECO:0000313" key="16">
    <source>
        <dbReference type="Proteomes" id="UP000195897"/>
    </source>
</evidence>
<dbReference type="InterPro" id="IPR014001">
    <property type="entry name" value="Helicase_ATP-bd"/>
</dbReference>
<dbReference type="Pfam" id="PF00270">
    <property type="entry name" value="DEAD"/>
    <property type="match status" value="1"/>
</dbReference>
<evidence type="ECO:0000256" key="12">
    <source>
        <dbReference type="ARBA" id="ARBA00044550"/>
    </source>
</evidence>
<dbReference type="PROSITE" id="PS51192">
    <property type="entry name" value="HELICASE_ATP_BIND_1"/>
    <property type="match status" value="1"/>
</dbReference>
<proteinExistence type="inferred from homology"/>
<comment type="caution">
    <text evidence="15">The sequence shown here is derived from an EMBL/GenBank/DDBJ whole genome shotgun (WGS) entry which is preliminary data.</text>
</comment>
<dbReference type="GO" id="GO:0006281">
    <property type="term" value="P:DNA repair"/>
    <property type="evidence" value="ECO:0007669"/>
    <property type="project" value="TreeGrafter"/>
</dbReference>
<dbReference type="PROSITE" id="PS00690">
    <property type="entry name" value="DEAH_ATP_HELICASE"/>
    <property type="match status" value="1"/>
</dbReference>
<protein>
    <recommendedName>
        <fullName evidence="11">ATP-dependent DNA helicase RecQ</fullName>
        <ecNumber evidence="10">5.6.2.4</ecNumber>
    </recommendedName>
    <alternativeName>
        <fullName evidence="12">DNA 3'-5' helicase RecQ</fullName>
    </alternativeName>
</protein>
<evidence type="ECO:0000256" key="10">
    <source>
        <dbReference type="ARBA" id="ARBA00034808"/>
    </source>
</evidence>
<keyword evidence="5" id="KW-0347">Helicase</keyword>
<dbReference type="InterPro" id="IPR027417">
    <property type="entry name" value="P-loop_NTPase"/>
</dbReference>
<dbReference type="Gene3D" id="3.40.50.300">
    <property type="entry name" value="P-loop containing nucleotide triphosphate hydrolases"/>
    <property type="match status" value="2"/>
</dbReference>
<keyword evidence="8" id="KW-0413">Isomerase</keyword>
<dbReference type="GO" id="GO:0003677">
    <property type="term" value="F:DNA binding"/>
    <property type="evidence" value="ECO:0007669"/>
    <property type="project" value="UniProtKB-KW"/>
</dbReference>
<dbReference type="GO" id="GO:0016787">
    <property type="term" value="F:hydrolase activity"/>
    <property type="evidence" value="ECO:0007669"/>
    <property type="project" value="UniProtKB-KW"/>
</dbReference>
<feature type="domain" description="Helicase C-terminal" evidence="14">
    <location>
        <begin position="230"/>
        <end position="374"/>
    </location>
</feature>
<dbReference type="EC" id="5.6.2.4" evidence="10"/>
<dbReference type="Pfam" id="PF16124">
    <property type="entry name" value="RecQ_Zn_bind"/>
    <property type="match status" value="1"/>
</dbReference>
<dbReference type="RefSeq" id="WP_087373922.1">
    <property type="nucleotide sequence ID" value="NZ_NFKK01000015.1"/>
</dbReference>
<dbReference type="EMBL" id="NFKK01000015">
    <property type="protein sequence ID" value="OUP51941.1"/>
    <property type="molecule type" value="Genomic_DNA"/>
</dbReference>
<evidence type="ECO:0000256" key="1">
    <source>
        <dbReference type="ARBA" id="ARBA00005446"/>
    </source>
</evidence>
<evidence type="ECO:0000256" key="6">
    <source>
        <dbReference type="ARBA" id="ARBA00022840"/>
    </source>
</evidence>
<sequence length="413" mass="46623">MLQTKILEQLGIESLRPFQEAVLEQLLAGTDALCIAPTSAGKSVIFQALALQREQLVIVVEPHLALELDQVRQMHERGIAAATINGLLPPADKQQVLEQIASGQLRLLYVTPEMLQNVELKQTIKECKIAGVMVDEAHCIVKQGSGFREDYLRIKDFVAGLPERPVVAAFTATATMETADEIAVKLALRAPYIHRIGVTRDNILLRVIEVGQGLGGRKDAEVIEQRKREEIVALLRKCKTGRVVIYSNTVKRVEKLYKFLKKSGFSVACYHGKRKNKMEILQDFQNGKQRIMVCTNAFGLGVNIPDIRLVIHHAPLIGLDDYTQEVGRAGRDGKKSKAVLLWHSYDFTICERLIRKNALDLTGKELKQRLAALHALQAYAQTEDRCRWQMIREFFGEQPGKRCKKRCDYCKRK</sequence>
<dbReference type="Pfam" id="PF00271">
    <property type="entry name" value="Helicase_C"/>
    <property type="match status" value="1"/>
</dbReference>
<evidence type="ECO:0000259" key="13">
    <source>
        <dbReference type="PROSITE" id="PS51192"/>
    </source>
</evidence>
<feature type="domain" description="Helicase ATP-binding" evidence="13">
    <location>
        <begin position="23"/>
        <end position="192"/>
    </location>
</feature>
<dbReference type="PANTHER" id="PTHR13710">
    <property type="entry name" value="DNA HELICASE RECQ FAMILY MEMBER"/>
    <property type="match status" value="1"/>
</dbReference>
<keyword evidence="6" id="KW-0067">ATP-binding</keyword>
<dbReference type="GO" id="GO:0005694">
    <property type="term" value="C:chromosome"/>
    <property type="evidence" value="ECO:0007669"/>
    <property type="project" value="TreeGrafter"/>
</dbReference>
<evidence type="ECO:0000256" key="11">
    <source>
        <dbReference type="ARBA" id="ARBA00044535"/>
    </source>
</evidence>
<dbReference type="SMART" id="SM00487">
    <property type="entry name" value="DEXDc"/>
    <property type="match status" value="1"/>
</dbReference>
<evidence type="ECO:0000256" key="3">
    <source>
        <dbReference type="ARBA" id="ARBA00022741"/>
    </source>
</evidence>
<dbReference type="GO" id="GO:0005524">
    <property type="term" value="F:ATP binding"/>
    <property type="evidence" value="ECO:0007669"/>
    <property type="project" value="UniProtKB-KW"/>
</dbReference>
<dbReference type="InterPro" id="IPR004589">
    <property type="entry name" value="DNA_helicase_ATP-dep_RecQ"/>
</dbReference>
<dbReference type="PANTHER" id="PTHR13710:SF105">
    <property type="entry name" value="ATP-DEPENDENT DNA HELICASE Q1"/>
    <property type="match status" value="1"/>
</dbReference>
<keyword evidence="7" id="KW-0238">DNA-binding</keyword>
<dbReference type="SMART" id="SM00490">
    <property type="entry name" value="HELICc"/>
    <property type="match status" value="1"/>
</dbReference>
<dbReference type="AlphaFoldDB" id="A0A1Y4LAV3"/>
<dbReference type="SUPFAM" id="SSF52540">
    <property type="entry name" value="P-loop containing nucleoside triphosphate hydrolases"/>
    <property type="match status" value="1"/>
</dbReference>
<evidence type="ECO:0000256" key="9">
    <source>
        <dbReference type="ARBA" id="ARBA00034617"/>
    </source>
</evidence>
<dbReference type="GO" id="GO:0009378">
    <property type="term" value="F:four-way junction helicase activity"/>
    <property type="evidence" value="ECO:0007669"/>
    <property type="project" value="TreeGrafter"/>
</dbReference>
<keyword evidence="3" id="KW-0547">Nucleotide-binding</keyword>
<dbReference type="InterPro" id="IPR032284">
    <property type="entry name" value="RecQ_Zn-bd"/>
</dbReference>
<name>A0A1Y4LAV3_9FIRM</name>
<dbReference type="PROSITE" id="PS51194">
    <property type="entry name" value="HELICASE_CTER"/>
    <property type="match status" value="1"/>
</dbReference>
<evidence type="ECO:0000259" key="14">
    <source>
        <dbReference type="PROSITE" id="PS51194"/>
    </source>
</evidence>
<evidence type="ECO:0000256" key="2">
    <source>
        <dbReference type="ARBA" id="ARBA00022723"/>
    </source>
</evidence>
<keyword evidence="2" id="KW-0479">Metal-binding</keyword>
<evidence type="ECO:0000313" key="15">
    <source>
        <dbReference type="EMBL" id="OUP51941.1"/>
    </source>
</evidence>
<dbReference type="InterPro" id="IPR001650">
    <property type="entry name" value="Helicase_C-like"/>
</dbReference>
<dbReference type="NCBIfam" id="TIGR00614">
    <property type="entry name" value="recQ_fam"/>
    <property type="match status" value="1"/>
</dbReference>
<reference evidence="16" key="1">
    <citation type="submission" date="2017-04" db="EMBL/GenBank/DDBJ databases">
        <title>Function of individual gut microbiota members based on whole genome sequencing of pure cultures obtained from chicken caecum.</title>
        <authorList>
            <person name="Medvecky M."/>
            <person name="Cejkova D."/>
            <person name="Polansky O."/>
            <person name="Karasova D."/>
            <person name="Kubasova T."/>
            <person name="Cizek A."/>
            <person name="Rychlik I."/>
        </authorList>
    </citation>
    <scope>NUCLEOTIDE SEQUENCE [LARGE SCALE GENOMIC DNA]</scope>
    <source>
        <strain evidence="16">An180</strain>
    </source>
</reference>
<comment type="similarity">
    <text evidence="1">Belongs to the helicase family. RecQ subfamily.</text>
</comment>
<dbReference type="CDD" id="cd17920">
    <property type="entry name" value="DEXHc_RecQ"/>
    <property type="match status" value="1"/>
</dbReference>
<evidence type="ECO:0000256" key="7">
    <source>
        <dbReference type="ARBA" id="ARBA00023125"/>
    </source>
</evidence>
<dbReference type="Proteomes" id="UP000195897">
    <property type="component" value="Unassembled WGS sequence"/>
</dbReference>
<evidence type="ECO:0000256" key="8">
    <source>
        <dbReference type="ARBA" id="ARBA00023235"/>
    </source>
</evidence>
<evidence type="ECO:0000256" key="4">
    <source>
        <dbReference type="ARBA" id="ARBA00022801"/>
    </source>
</evidence>
<organism evidence="15 16">
    <name type="scientific">Butyricicoccus pullicaecorum</name>
    <dbReference type="NCBI Taxonomy" id="501571"/>
    <lineage>
        <taxon>Bacteria</taxon>
        <taxon>Bacillati</taxon>
        <taxon>Bacillota</taxon>
        <taxon>Clostridia</taxon>
        <taxon>Eubacteriales</taxon>
        <taxon>Butyricicoccaceae</taxon>
        <taxon>Butyricicoccus</taxon>
    </lineage>
</organism>
<dbReference type="InterPro" id="IPR002464">
    <property type="entry name" value="DNA/RNA_helicase_DEAH_CS"/>
</dbReference>
<keyword evidence="4" id="KW-0378">Hydrolase</keyword>
<gene>
    <name evidence="15" type="ORF">B5F17_11285</name>
</gene>
<dbReference type="GO" id="GO:0043138">
    <property type="term" value="F:3'-5' DNA helicase activity"/>
    <property type="evidence" value="ECO:0007669"/>
    <property type="project" value="UniProtKB-EC"/>
</dbReference>
<dbReference type="GO" id="GO:0006310">
    <property type="term" value="P:DNA recombination"/>
    <property type="evidence" value="ECO:0007669"/>
    <property type="project" value="InterPro"/>
</dbReference>
<dbReference type="GO" id="GO:0046872">
    <property type="term" value="F:metal ion binding"/>
    <property type="evidence" value="ECO:0007669"/>
    <property type="project" value="UniProtKB-KW"/>
</dbReference>
<comment type="catalytic activity">
    <reaction evidence="9">
        <text>Couples ATP hydrolysis with the unwinding of duplex DNA by translocating in the 3'-5' direction.</text>
        <dbReference type="EC" id="5.6.2.4"/>
    </reaction>
</comment>
<accession>A0A1Y4LAV3</accession>
<evidence type="ECO:0000256" key="5">
    <source>
        <dbReference type="ARBA" id="ARBA00022806"/>
    </source>
</evidence>